<keyword evidence="3" id="KW-0274">FAD</keyword>
<protein>
    <submittedName>
        <fullName evidence="6">FAD-binding oxidoreductase</fullName>
    </submittedName>
</protein>
<evidence type="ECO:0000259" key="5">
    <source>
        <dbReference type="PROSITE" id="PS51387"/>
    </source>
</evidence>
<dbReference type="Gene3D" id="3.30.465.10">
    <property type="match status" value="1"/>
</dbReference>
<dbReference type="Gene3D" id="3.40.462.10">
    <property type="entry name" value="FAD-linked oxidases, C-terminal domain"/>
    <property type="match status" value="1"/>
</dbReference>
<dbReference type="InterPro" id="IPR016167">
    <property type="entry name" value="FAD-bd_PCMH_sub1"/>
</dbReference>
<keyword evidence="2" id="KW-0285">Flavoprotein</keyword>
<evidence type="ECO:0000256" key="3">
    <source>
        <dbReference type="ARBA" id="ARBA00022827"/>
    </source>
</evidence>
<evidence type="ECO:0000313" key="6">
    <source>
        <dbReference type="EMBL" id="MFI2228627.1"/>
    </source>
</evidence>
<dbReference type="Proteomes" id="UP001611494">
    <property type="component" value="Unassembled WGS sequence"/>
</dbReference>
<dbReference type="Gene3D" id="1.10.45.10">
    <property type="entry name" value="Vanillyl-alcohol Oxidase, Chain A, domain 4"/>
    <property type="match status" value="1"/>
</dbReference>
<dbReference type="PANTHER" id="PTHR11748">
    <property type="entry name" value="D-LACTATE DEHYDROGENASE"/>
    <property type="match status" value="1"/>
</dbReference>
<dbReference type="PANTHER" id="PTHR11748:SF114">
    <property type="entry name" value="ARYL-ALCOHOL OXIDASE VANILLYL-ALCOHOL OXIDASE (AFU_ORTHOLOGUE AFUA_3G09500)-RELATED"/>
    <property type="match status" value="1"/>
</dbReference>
<dbReference type="Gene3D" id="3.30.43.10">
    <property type="entry name" value="Uridine Diphospho-n-acetylenolpyruvylglucosamine Reductase, domain 2"/>
    <property type="match status" value="1"/>
</dbReference>
<dbReference type="RefSeq" id="WP_397058927.1">
    <property type="nucleotide sequence ID" value="NZ_JBIRYL010000001.1"/>
</dbReference>
<dbReference type="InterPro" id="IPR016164">
    <property type="entry name" value="FAD-linked_Oxase-like_C"/>
</dbReference>
<dbReference type="SUPFAM" id="SSF55103">
    <property type="entry name" value="FAD-linked oxidases, C-terminal domain"/>
    <property type="match status" value="1"/>
</dbReference>
<sequence length="537" mass="59389">MTIQAEHIGVFERAAAARPEFENAIGAEHVFDGEAVLAEFSDPYDNRERHRSPASYALQPGSVAEIQRILAIANHHRVPLWTGSQGRNNGYGGGAARVPGSVIVNLRRMNRVLEVDETFGYAVVEPGVSFAELNAHLVANDYALWTDVPDLSWGSVMGNTLEHGVGYTPYGEHADQVCGMEVVLADGDIVRTGMAGQANSKLAHTHQRGFGPRLDEMFMQSNFGIVTKMGLWLMPRPEAWRAVWIHAESDQDCYQLIDALRPLLMDKTIANRAIIMSLMAMVTAMSRKKDWQAGDEPVTEQIRAVIRERFGLGNWNARIGLYGSPELMDIQQRRIERAIAHIPGTRLVARQYPGDAAAADVFPPDQAMAGIPNMDLIAMMDWYGFEHPGHAAYGPIMPLAGADGRILHELVDRHCMELGRDYGLAFAMTPRSMQAFVLILFDAGDPDDIDRTFDHTAQMIRESAALGYGEYRGHLAFMDLIADQFDFNNHAARRLNERIKDALDPHGILSPGRQGIWPTAFRHEAGLLRAADATATA</sequence>
<dbReference type="InterPro" id="IPR004113">
    <property type="entry name" value="FAD-bd_oxidored_4_C"/>
</dbReference>
<name>A0ABW7VPT5_9NOCA</name>
<dbReference type="InterPro" id="IPR016166">
    <property type="entry name" value="FAD-bd_PCMH"/>
</dbReference>
<dbReference type="Pfam" id="PF01565">
    <property type="entry name" value="FAD_binding_4"/>
    <property type="match status" value="1"/>
</dbReference>
<dbReference type="PROSITE" id="PS51387">
    <property type="entry name" value="FAD_PCMH"/>
    <property type="match status" value="1"/>
</dbReference>
<dbReference type="InterPro" id="IPR016170">
    <property type="entry name" value="Cytok_DH_C_sf"/>
</dbReference>
<keyword evidence="7" id="KW-1185">Reference proteome</keyword>
<evidence type="ECO:0000256" key="2">
    <source>
        <dbReference type="ARBA" id="ARBA00022630"/>
    </source>
</evidence>
<dbReference type="InterPro" id="IPR016169">
    <property type="entry name" value="FAD-bd_PCMH_sub2"/>
</dbReference>
<keyword evidence="4" id="KW-0560">Oxidoreductase</keyword>
<dbReference type="InterPro" id="IPR036318">
    <property type="entry name" value="FAD-bd_PCMH-like_sf"/>
</dbReference>
<reference evidence="6 7" key="1">
    <citation type="submission" date="2024-10" db="EMBL/GenBank/DDBJ databases">
        <title>The Natural Products Discovery Center: Release of the First 8490 Sequenced Strains for Exploring Actinobacteria Biosynthetic Diversity.</title>
        <authorList>
            <person name="Kalkreuter E."/>
            <person name="Kautsar S.A."/>
            <person name="Yang D."/>
            <person name="Bader C.D."/>
            <person name="Teijaro C.N."/>
            <person name="Fluegel L."/>
            <person name="Davis C.M."/>
            <person name="Simpson J.R."/>
            <person name="Lauterbach L."/>
            <person name="Steele A.D."/>
            <person name="Gui C."/>
            <person name="Meng S."/>
            <person name="Li G."/>
            <person name="Viehrig K."/>
            <person name="Ye F."/>
            <person name="Su P."/>
            <person name="Kiefer A.F."/>
            <person name="Nichols A."/>
            <person name="Cepeda A.J."/>
            <person name="Yan W."/>
            <person name="Fan B."/>
            <person name="Jiang Y."/>
            <person name="Adhikari A."/>
            <person name="Zheng C.-J."/>
            <person name="Schuster L."/>
            <person name="Cowan T.M."/>
            <person name="Smanski M.J."/>
            <person name="Chevrette M.G."/>
            <person name="De Carvalho L.P.S."/>
            <person name="Shen B."/>
        </authorList>
    </citation>
    <scope>NUCLEOTIDE SEQUENCE [LARGE SCALE GENOMIC DNA]</scope>
    <source>
        <strain evidence="6 7">NPDC019377</strain>
    </source>
</reference>
<proteinExistence type="predicted"/>
<dbReference type="InterPro" id="IPR006094">
    <property type="entry name" value="Oxid_FAD_bind_N"/>
</dbReference>
<comment type="cofactor">
    <cofactor evidence="1">
        <name>FAD</name>
        <dbReference type="ChEBI" id="CHEBI:57692"/>
    </cofactor>
</comment>
<feature type="domain" description="FAD-binding PCMH-type" evidence="5">
    <location>
        <begin position="49"/>
        <end position="236"/>
    </location>
</feature>
<dbReference type="InterPro" id="IPR016171">
    <property type="entry name" value="Vanillyl_alc_oxidase_C-sub2"/>
</dbReference>
<comment type="caution">
    <text evidence="6">The sequence shown here is derived from an EMBL/GenBank/DDBJ whole genome shotgun (WGS) entry which is preliminary data.</text>
</comment>
<evidence type="ECO:0000256" key="1">
    <source>
        <dbReference type="ARBA" id="ARBA00001974"/>
    </source>
</evidence>
<dbReference type="Pfam" id="PF02913">
    <property type="entry name" value="FAD-oxidase_C"/>
    <property type="match status" value="1"/>
</dbReference>
<dbReference type="SUPFAM" id="SSF56176">
    <property type="entry name" value="FAD-binding/transporter-associated domain-like"/>
    <property type="match status" value="1"/>
</dbReference>
<organism evidence="6 7">
    <name type="scientific">Nocardia testacea</name>
    <dbReference type="NCBI Taxonomy" id="248551"/>
    <lineage>
        <taxon>Bacteria</taxon>
        <taxon>Bacillati</taxon>
        <taxon>Actinomycetota</taxon>
        <taxon>Actinomycetes</taxon>
        <taxon>Mycobacteriales</taxon>
        <taxon>Nocardiaceae</taxon>
        <taxon>Nocardia</taxon>
    </lineage>
</organism>
<evidence type="ECO:0000313" key="7">
    <source>
        <dbReference type="Proteomes" id="UP001611494"/>
    </source>
</evidence>
<accession>A0ABW7VPT5</accession>
<evidence type="ECO:0000256" key="4">
    <source>
        <dbReference type="ARBA" id="ARBA00023002"/>
    </source>
</evidence>
<dbReference type="EMBL" id="JBIRYL010000001">
    <property type="protein sequence ID" value="MFI2228627.1"/>
    <property type="molecule type" value="Genomic_DNA"/>
</dbReference>
<gene>
    <name evidence="6" type="ORF">ACH49Z_02090</name>
</gene>